<reference evidence="1" key="1">
    <citation type="submission" date="2019-09" db="EMBL/GenBank/DDBJ databases">
        <authorList>
            <person name="Teo W.F.A."/>
            <person name="Duangmal K."/>
        </authorList>
    </citation>
    <scope>NUCLEOTIDE SEQUENCE [LARGE SCALE GENOMIC DNA]</scope>
    <source>
        <strain evidence="1">K81G1</strain>
    </source>
</reference>
<dbReference type="OrthoDB" id="5096160at2"/>
<dbReference type="AlphaFoldDB" id="A0A5N0UWD5"/>
<proteinExistence type="predicted"/>
<accession>A0A5N0UWD5</accession>
<comment type="caution">
    <text evidence="1">The sequence shown here is derived from an EMBL/GenBank/DDBJ whole genome shotgun (WGS) entry which is preliminary data.</text>
</comment>
<keyword evidence="2" id="KW-1185">Reference proteome</keyword>
<evidence type="ECO:0008006" key="3">
    <source>
        <dbReference type="Google" id="ProtNLM"/>
    </source>
</evidence>
<protein>
    <recommendedName>
        <fullName evidence="3">tRNA-guanine(15) transglycosylase-like domain-containing protein</fullName>
    </recommendedName>
</protein>
<evidence type="ECO:0000313" key="2">
    <source>
        <dbReference type="Proteomes" id="UP000319769"/>
    </source>
</evidence>
<organism evidence="1 2">
    <name type="scientific">Amycolatopsis acidicola</name>
    <dbReference type="NCBI Taxonomy" id="2596893"/>
    <lineage>
        <taxon>Bacteria</taxon>
        <taxon>Bacillati</taxon>
        <taxon>Actinomycetota</taxon>
        <taxon>Actinomycetes</taxon>
        <taxon>Pseudonocardiales</taxon>
        <taxon>Pseudonocardiaceae</taxon>
        <taxon>Amycolatopsis</taxon>
    </lineage>
</organism>
<name>A0A5N0UWD5_9PSEU</name>
<evidence type="ECO:0000313" key="1">
    <source>
        <dbReference type="EMBL" id="KAA9157422.1"/>
    </source>
</evidence>
<dbReference type="Proteomes" id="UP000319769">
    <property type="component" value="Unassembled WGS sequence"/>
</dbReference>
<dbReference type="RefSeq" id="WP_144754126.1">
    <property type="nucleotide sequence ID" value="NZ_VMNW02000041.1"/>
</dbReference>
<sequence length="331" mass="35828">MADLEELAGALLVQCRPSEARAAAEVAGAHAAGLVLTAGNPEPVVEDLRAGGFTGPILCDAGRYSGSRRIPASRGIRQAWVRRQHALGLVALTDSGYLAPRDLRGLRTILRPARELEPPVIAMLPMAARWFATDAIVDTLLREIDRAGVPVAVAIEHRRDPFGAQYVLRGWLRLVKSATVPVLLLRSNVSALGALCHGAHAAAVGTSSSLRRLHPLAPYNQPPPPGVSAFVTPLLGYHRLETLARIPELSELWKCECPVCSGRTPGAREAFRHSLHAQLRLRGGLHGTAWHERCGQALFLHQRMTEAIPGWRPPDGVRSWYQVTATPEPAN</sequence>
<dbReference type="EMBL" id="VMNW02000041">
    <property type="protein sequence ID" value="KAA9157422.1"/>
    <property type="molecule type" value="Genomic_DNA"/>
</dbReference>
<gene>
    <name evidence="1" type="ORF">FPZ12_024930</name>
</gene>